<protein>
    <submittedName>
        <fullName evidence="5">Multidrug ABC transporter ATP-binding protein</fullName>
    </submittedName>
</protein>
<keyword evidence="1" id="KW-0547">Nucleotide-binding</keyword>
<dbReference type="Pfam" id="PF16326">
    <property type="entry name" value="ABC_tran_CTD"/>
    <property type="match status" value="1"/>
</dbReference>
<comment type="caution">
    <text evidence="5">The sequence shown here is derived from an EMBL/GenBank/DDBJ whole genome shotgun (WGS) entry which is preliminary data.</text>
</comment>
<dbReference type="InterPro" id="IPR032524">
    <property type="entry name" value="ABC_tran_C"/>
</dbReference>
<reference evidence="5" key="1">
    <citation type="submission" date="2019-11" db="EMBL/GenBank/DDBJ databases">
        <title>Characterization of Clostridium perfringens isolates from swine manure treated agricultural soils.</title>
        <authorList>
            <person name="Wushke S.T."/>
        </authorList>
    </citation>
    <scope>NUCLEOTIDE SEQUENCE</scope>
    <source>
        <strain evidence="5">X62</strain>
    </source>
</reference>
<evidence type="ECO:0000256" key="2">
    <source>
        <dbReference type="ARBA" id="ARBA00022840"/>
    </source>
</evidence>
<evidence type="ECO:0000259" key="4">
    <source>
        <dbReference type="Pfam" id="PF16326"/>
    </source>
</evidence>
<dbReference type="Gene3D" id="1.10.287.380">
    <property type="entry name" value="Valyl-tRNA synthetase, C-terminal domain"/>
    <property type="match status" value="1"/>
</dbReference>
<proteinExistence type="predicted"/>
<gene>
    <name evidence="5" type="ORF">GNF83_19165</name>
</gene>
<evidence type="ECO:0000256" key="3">
    <source>
        <dbReference type="SAM" id="MobiDB-lite"/>
    </source>
</evidence>
<dbReference type="EMBL" id="WNUR01000985">
    <property type="protein sequence ID" value="MDZ7543256.1"/>
    <property type="molecule type" value="Genomic_DNA"/>
</dbReference>
<dbReference type="AlphaFoldDB" id="A0AAW9K9A5"/>
<dbReference type="InterPro" id="IPR037118">
    <property type="entry name" value="Val-tRNA_synth_C_sf"/>
</dbReference>
<organism evidence="5 6">
    <name type="scientific">Clostridium perfringens</name>
    <dbReference type="NCBI Taxonomy" id="1502"/>
    <lineage>
        <taxon>Bacteria</taxon>
        <taxon>Bacillati</taxon>
        <taxon>Bacillota</taxon>
        <taxon>Clostridia</taxon>
        <taxon>Eubacteriales</taxon>
        <taxon>Clostridiaceae</taxon>
        <taxon>Clostridium</taxon>
    </lineage>
</organism>
<name>A0AAW9K9A5_CLOPF</name>
<feature type="region of interest" description="Disordered" evidence="3">
    <location>
        <begin position="1"/>
        <end position="22"/>
    </location>
</feature>
<dbReference type="Proteomes" id="UP001288944">
    <property type="component" value="Unassembled WGS sequence"/>
</dbReference>
<evidence type="ECO:0000256" key="1">
    <source>
        <dbReference type="ARBA" id="ARBA00022741"/>
    </source>
</evidence>
<sequence>NRSGLSQYEQDKQAKREARARQRRAEQLEQQIAEYEQILEEQAALLTQPDVYNDYLRVQEIQQQVDSVRTKLETAYAEWETCME</sequence>
<dbReference type="GO" id="GO:0003677">
    <property type="term" value="F:DNA binding"/>
    <property type="evidence" value="ECO:0007669"/>
    <property type="project" value="InterPro"/>
</dbReference>
<feature type="compositionally biased region" description="Basic and acidic residues" evidence="3">
    <location>
        <begin position="9"/>
        <end position="22"/>
    </location>
</feature>
<dbReference type="GO" id="GO:0005524">
    <property type="term" value="F:ATP binding"/>
    <property type="evidence" value="ECO:0007669"/>
    <property type="project" value="UniProtKB-KW"/>
</dbReference>
<evidence type="ECO:0000313" key="6">
    <source>
        <dbReference type="Proteomes" id="UP001288944"/>
    </source>
</evidence>
<accession>A0AAW9K9A5</accession>
<evidence type="ECO:0000313" key="5">
    <source>
        <dbReference type="EMBL" id="MDZ7543256.1"/>
    </source>
</evidence>
<feature type="non-terminal residue" evidence="5">
    <location>
        <position position="1"/>
    </location>
</feature>
<feature type="domain" description="ABC transporter Uup C-terminal" evidence="4">
    <location>
        <begin position="19"/>
        <end position="81"/>
    </location>
</feature>
<keyword evidence="2 5" id="KW-0067">ATP-binding</keyword>